<evidence type="ECO:0000256" key="1">
    <source>
        <dbReference type="SAM" id="Phobius"/>
    </source>
</evidence>
<dbReference type="InterPro" id="IPR001229">
    <property type="entry name" value="Jacalin-like_lectin_dom"/>
</dbReference>
<dbReference type="Proteomes" id="UP001303889">
    <property type="component" value="Unassembled WGS sequence"/>
</dbReference>
<keyword evidence="1" id="KW-1133">Transmembrane helix</keyword>
<sequence>MWANLFSSHRLAWGGLTALLIASFACPAQAASFPAAVMAQALSVAFVASLLTSGLVAGPLVAALLAAHLRPRSALSRLAPVLLVVIQAFVGCARADPWDTDLCVSPTGVGASGEGAPFTILGSAGSSVRRLRLYRNNGRNGYLRGLSVFFTDGTEMRGGVRKDQFAEVEFSDGEVITGMTLWKLDGGAGNSSSSGARVARLDLSTSERSWGYGVDNTGRLTSKAVNVGSGVLVGFQGRAGDDLDFLAPIFLKRLSKSIVSDIVFEKAGGDDGLRLVTLREGSAVYNGTDFSWTFSGSETRDASTSFSSGFSNSLTVSTTFRSSIPAIAEAGISGSWSPGTSSSHDQHSGSSVQLSWSNTIALSKDSPAVSCSAMVWEGRLNVAWSGTQTVSAGGATVSFSTSGILRHVAYGKVETVCRPMDAVARRWVA</sequence>
<dbReference type="AlphaFoldDB" id="A0AAN6MMT1"/>
<feature type="chain" id="PRO_5042945273" description="Jacalin-type lectin domain-containing protein" evidence="2">
    <location>
        <begin position="31"/>
        <end position="429"/>
    </location>
</feature>
<dbReference type="InterPro" id="IPR036404">
    <property type="entry name" value="Jacalin-like_lectin_dom_sf"/>
</dbReference>
<reference evidence="4" key="1">
    <citation type="journal article" date="2023" name="Mol. Phylogenet. Evol.">
        <title>Genome-scale phylogeny and comparative genomics of the fungal order Sordariales.</title>
        <authorList>
            <person name="Hensen N."/>
            <person name="Bonometti L."/>
            <person name="Westerberg I."/>
            <person name="Brannstrom I.O."/>
            <person name="Guillou S."/>
            <person name="Cros-Aarteil S."/>
            <person name="Calhoun S."/>
            <person name="Haridas S."/>
            <person name="Kuo A."/>
            <person name="Mondo S."/>
            <person name="Pangilinan J."/>
            <person name="Riley R."/>
            <person name="LaButti K."/>
            <person name="Andreopoulos B."/>
            <person name="Lipzen A."/>
            <person name="Chen C."/>
            <person name="Yan M."/>
            <person name="Daum C."/>
            <person name="Ng V."/>
            <person name="Clum A."/>
            <person name="Steindorff A."/>
            <person name="Ohm R.A."/>
            <person name="Martin F."/>
            <person name="Silar P."/>
            <person name="Natvig D.O."/>
            <person name="Lalanne C."/>
            <person name="Gautier V."/>
            <person name="Ament-Velasquez S.L."/>
            <person name="Kruys A."/>
            <person name="Hutchinson M.I."/>
            <person name="Powell A.J."/>
            <person name="Barry K."/>
            <person name="Miller A.N."/>
            <person name="Grigoriev I.V."/>
            <person name="Debuchy R."/>
            <person name="Gladieux P."/>
            <person name="Hiltunen Thoren M."/>
            <person name="Johannesson H."/>
        </authorList>
    </citation>
    <scope>NUCLEOTIDE SEQUENCE</scope>
    <source>
        <strain evidence="4">CBS 103.79</strain>
    </source>
</reference>
<feature type="domain" description="Jacalin-type lectin" evidence="3">
    <location>
        <begin position="155"/>
        <end position="245"/>
    </location>
</feature>
<protein>
    <recommendedName>
        <fullName evidence="3">Jacalin-type lectin domain-containing protein</fullName>
    </recommendedName>
</protein>
<dbReference type="EMBL" id="MU855443">
    <property type="protein sequence ID" value="KAK3903519.1"/>
    <property type="molecule type" value="Genomic_DNA"/>
</dbReference>
<comment type="caution">
    <text evidence="4">The sequence shown here is derived from an EMBL/GenBank/DDBJ whole genome shotgun (WGS) entry which is preliminary data.</text>
</comment>
<evidence type="ECO:0000256" key="2">
    <source>
        <dbReference type="SAM" id="SignalP"/>
    </source>
</evidence>
<accession>A0AAN6MMT1</accession>
<organism evidence="4 5">
    <name type="scientific">Staphylotrichum tortipilum</name>
    <dbReference type="NCBI Taxonomy" id="2831512"/>
    <lineage>
        <taxon>Eukaryota</taxon>
        <taxon>Fungi</taxon>
        <taxon>Dikarya</taxon>
        <taxon>Ascomycota</taxon>
        <taxon>Pezizomycotina</taxon>
        <taxon>Sordariomycetes</taxon>
        <taxon>Sordariomycetidae</taxon>
        <taxon>Sordariales</taxon>
        <taxon>Chaetomiaceae</taxon>
        <taxon>Staphylotrichum</taxon>
    </lineage>
</organism>
<keyword evidence="1" id="KW-0472">Membrane</keyword>
<keyword evidence="5" id="KW-1185">Reference proteome</keyword>
<proteinExistence type="predicted"/>
<keyword evidence="2" id="KW-0732">Signal</keyword>
<gene>
    <name evidence="4" type="ORF">C8A05DRAFT_32734</name>
</gene>
<dbReference type="Gene3D" id="2.100.10.30">
    <property type="entry name" value="Jacalin-like lectin domain"/>
    <property type="match status" value="1"/>
</dbReference>
<feature type="signal peptide" evidence="2">
    <location>
        <begin position="1"/>
        <end position="30"/>
    </location>
</feature>
<evidence type="ECO:0000313" key="5">
    <source>
        <dbReference type="Proteomes" id="UP001303889"/>
    </source>
</evidence>
<evidence type="ECO:0000259" key="3">
    <source>
        <dbReference type="Pfam" id="PF01419"/>
    </source>
</evidence>
<name>A0AAN6MMT1_9PEZI</name>
<keyword evidence="1" id="KW-0812">Transmembrane</keyword>
<dbReference type="Pfam" id="PF01419">
    <property type="entry name" value="Jacalin"/>
    <property type="match status" value="1"/>
</dbReference>
<evidence type="ECO:0000313" key="4">
    <source>
        <dbReference type="EMBL" id="KAK3903519.1"/>
    </source>
</evidence>
<dbReference type="SUPFAM" id="SSF51101">
    <property type="entry name" value="Mannose-binding lectins"/>
    <property type="match status" value="1"/>
</dbReference>
<dbReference type="Gene3D" id="2.170.15.10">
    <property type="entry name" value="Proaerolysin, chain A, domain 3"/>
    <property type="match status" value="1"/>
</dbReference>
<feature type="transmembrane region" description="Helical" evidence="1">
    <location>
        <begin position="40"/>
        <end position="67"/>
    </location>
</feature>
<reference evidence="4" key="2">
    <citation type="submission" date="2023-05" db="EMBL/GenBank/DDBJ databases">
        <authorList>
            <consortium name="Lawrence Berkeley National Laboratory"/>
            <person name="Steindorff A."/>
            <person name="Hensen N."/>
            <person name="Bonometti L."/>
            <person name="Westerberg I."/>
            <person name="Brannstrom I.O."/>
            <person name="Guillou S."/>
            <person name="Cros-Aarteil S."/>
            <person name="Calhoun S."/>
            <person name="Haridas S."/>
            <person name="Kuo A."/>
            <person name="Mondo S."/>
            <person name="Pangilinan J."/>
            <person name="Riley R."/>
            <person name="Labutti K."/>
            <person name="Andreopoulos B."/>
            <person name="Lipzen A."/>
            <person name="Chen C."/>
            <person name="Yanf M."/>
            <person name="Daum C."/>
            <person name="Ng V."/>
            <person name="Clum A."/>
            <person name="Ohm R."/>
            <person name="Martin F."/>
            <person name="Silar P."/>
            <person name="Natvig D."/>
            <person name="Lalanne C."/>
            <person name="Gautier V."/>
            <person name="Ament-Velasquez S.L."/>
            <person name="Kruys A."/>
            <person name="Hutchinson M.I."/>
            <person name="Powell A.J."/>
            <person name="Barry K."/>
            <person name="Miller A.N."/>
            <person name="Grigoriev I.V."/>
            <person name="Debuchy R."/>
            <person name="Gladieux P."/>
            <person name="Thoren M.H."/>
            <person name="Johannesson H."/>
        </authorList>
    </citation>
    <scope>NUCLEOTIDE SEQUENCE</scope>
    <source>
        <strain evidence="4">CBS 103.79</strain>
    </source>
</reference>